<name>A0A4U5PYW3_POPAL</name>
<accession>A0A4U5PYW3</accession>
<proteinExistence type="predicted"/>
<feature type="domain" description="Calmodulin-binding" evidence="2">
    <location>
        <begin position="318"/>
        <end position="432"/>
    </location>
</feature>
<organism evidence="3">
    <name type="scientific">Populus alba</name>
    <name type="common">White poplar</name>
    <dbReference type="NCBI Taxonomy" id="43335"/>
    <lineage>
        <taxon>Eukaryota</taxon>
        <taxon>Viridiplantae</taxon>
        <taxon>Streptophyta</taxon>
        <taxon>Embryophyta</taxon>
        <taxon>Tracheophyta</taxon>
        <taxon>Spermatophyta</taxon>
        <taxon>Magnoliopsida</taxon>
        <taxon>eudicotyledons</taxon>
        <taxon>Gunneridae</taxon>
        <taxon>Pentapetalae</taxon>
        <taxon>rosids</taxon>
        <taxon>fabids</taxon>
        <taxon>Malpighiales</taxon>
        <taxon>Salicaceae</taxon>
        <taxon>Saliceae</taxon>
        <taxon>Populus</taxon>
    </lineage>
</organism>
<dbReference type="PANTHER" id="PTHR33349">
    <property type="entry name" value="EMB|CAB62594.1"/>
    <property type="match status" value="1"/>
</dbReference>
<evidence type="ECO:0000259" key="2">
    <source>
        <dbReference type="SMART" id="SM01054"/>
    </source>
</evidence>
<feature type="region of interest" description="Disordered" evidence="1">
    <location>
        <begin position="284"/>
        <end position="310"/>
    </location>
</feature>
<dbReference type="STRING" id="43335.A0A4U5PYW3"/>
<dbReference type="Pfam" id="PF07839">
    <property type="entry name" value="CaM_binding"/>
    <property type="match status" value="1"/>
</dbReference>
<reference evidence="3" key="1">
    <citation type="submission" date="2018-10" db="EMBL/GenBank/DDBJ databases">
        <title>Population genomic analysis revealed the cold adaptation of white poplar.</title>
        <authorList>
            <person name="Liu Y.-J."/>
        </authorList>
    </citation>
    <scope>NUCLEOTIDE SEQUENCE [LARGE SCALE GENOMIC DNA]</scope>
    <source>
        <strain evidence="3">PAL-ZL1</strain>
    </source>
</reference>
<dbReference type="GO" id="GO:0005516">
    <property type="term" value="F:calmodulin binding"/>
    <property type="evidence" value="ECO:0007669"/>
    <property type="project" value="InterPro"/>
</dbReference>
<dbReference type="InterPro" id="IPR012417">
    <property type="entry name" value="CaM-bd_dom_pln"/>
</dbReference>
<gene>
    <name evidence="3" type="ORF">D5086_0000179000</name>
</gene>
<dbReference type="PANTHER" id="PTHR33349:SF26">
    <property type="entry name" value="CALMODULIN-BINDING DOMAIN-CONTAINING PROTEIN"/>
    <property type="match status" value="1"/>
</dbReference>
<protein>
    <recommendedName>
        <fullName evidence="2">Calmodulin-binding domain-containing protein</fullName>
    </recommendedName>
</protein>
<dbReference type="EMBL" id="RCHU01000588">
    <property type="protein sequence ID" value="TKS00855.1"/>
    <property type="molecule type" value="Genomic_DNA"/>
</dbReference>
<evidence type="ECO:0000313" key="3">
    <source>
        <dbReference type="EMBL" id="TKS00855.1"/>
    </source>
</evidence>
<sequence length="445" mass="49480">MSILLENDSVFPTLENYSSTPVIYENTKPEGVHIRRYSAGDITIPYSRVRILSRYLASSTGSCHDYCKYGIKNDSETKTKTSNPILKRIPEKQGRETKKTVTSAERRRTFSVVCIPSPGSKRHNSSVPVVIGRNISSTTKKKIVLSEQLSLPVKIKDAGEKKVLVRPTLSSSVKKVVSVIPKHSVKRVSQPKGQNKVVKAEIDTYENKAMKLSQNGTLKAGLSAPPAEKILVRTRKGIHATQLPPSTEKNFIRHIKDVTTRVSRRTPLSSSALFKSSHSSASCEYHESDSMNTGANKLPSKTRPRKGGVFCTTDKNSAAIKESFRSVKVFELHPENSTSKRLKFTRRALNDRQMGEVDTGKNNLKKKEVCEGEANIAKRESEKIVLRRKDVQEKKIVQSLLNNMIEETACKLVENRKSKVKALVGAFETVISLQDSTTSSTFCAC</sequence>
<dbReference type="AlphaFoldDB" id="A0A4U5PYW3"/>
<dbReference type="SMART" id="SM01054">
    <property type="entry name" value="CaM_binding"/>
    <property type="match status" value="1"/>
</dbReference>
<evidence type="ECO:0000256" key="1">
    <source>
        <dbReference type="SAM" id="MobiDB-lite"/>
    </source>
</evidence>
<comment type="caution">
    <text evidence="3">The sequence shown here is derived from an EMBL/GenBank/DDBJ whole genome shotgun (WGS) entry which is preliminary data.</text>
</comment>